<evidence type="ECO:0000313" key="2">
    <source>
        <dbReference type="EMBL" id="GJE08766.1"/>
    </source>
</evidence>
<evidence type="ECO:0008006" key="4">
    <source>
        <dbReference type="Google" id="ProtNLM"/>
    </source>
</evidence>
<protein>
    <recommendedName>
        <fullName evidence="4">Knr4/Smi1-like domain-containing protein</fullName>
    </recommendedName>
</protein>
<evidence type="ECO:0000313" key="3">
    <source>
        <dbReference type="Proteomes" id="UP001055102"/>
    </source>
</evidence>
<name>A0ABQ4T4C8_9HYPH</name>
<dbReference type="RefSeq" id="WP_238278743.1">
    <property type="nucleotide sequence ID" value="NZ_BPQR01000088.1"/>
</dbReference>
<sequence>MGPFAEEMHARLPAGFTLPAEIAALFDWIEGRGLLHASKRVAGDRFGTLQPLEAPYRGAVVLFRVETPEEARAYAEAWFGPGEAAGRIVPFARTGADGFYAAFWLDDDGRQHIVHLGSEGDGLCVLGRTPLDFLRLLAIGHNELGTGLADPHGRPGDEPDDDRLVDNPPFRDWLTRTYGAAIPETVAEIVPSPPDSFATDSDDPFWRWARRQIDQRDAGAGDDLG</sequence>
<dbReference type="EMBL" id="BPQR01000088">
    <property type="protein sequence ID" value="GJE08766.1"/>
    <property type="molecule type" value="Genomic_DNA"/>
</dbReference>
<proteinExistence type="predicted"/>
<dbReference type="Proteomes" id="UP001055102">
    <property type="component" value="Unassembled WGS sequence"/>
</dbReference>
<organism evidence="2 3">
    <name type="scientific">Methylobacterium jeotgali</name>
    <dbReference type="NCBI Taxonomy" id="381630"/>
    <lineage>
        <taxon>Bacteria</taxon>
        <taxon>Pseudomonadati</taxon>
        <taxon>Pseudomonadota</taxon>
        <taxon>Alphaproteobacteria</taxon>
        <taxon>Hyphomicrobiales</taxon>
        <taxon>Methylobacteriaceae</taxon>
        <taxon>Methylobacterium</taxon>
    </lineage>
</organism>
<keyword evidence="3" id="KW-1185">Reference proteome</keyword>
<comment type="caution">
    <text evidence="2">The sequence shown here is derived from an EMBL/GenBank/DDBJ whole genome shotgun (WGS) entry which is preliminary data.</text>
</comment>
<gene>
    <name evidence="2" type="ORF">AOPFMNJM_4112</name>
</gene>
<reference evidence="2" key="1">
    <citation type="journal article" date="2021" name="Front. Microbiol.">
        <title>Comprehensive Comparative Genomics and Phenotyping of Methylobacterium Species.</title>
        <authorList>
            <person name="Alessa O."/>
            <person name="Ogura Y."/>
            <person name="Fujitani Y."/>
            <person name="Takami H."/>
            <person name="Hayashi T."/>
            <person name="Sahin N."/>
            <person name="Tani A."/>
        </authorList>
    </citation>
    <scope>NUCLEOTIDE SEQUENCE</scope>
    <source>
        <strain evidence="2">LMG 23639</strain>
    </source>
</reference>
<feature type="compositionally biased region" description="Basic and acidic residues" evidence="1">
    <location>
        <begin position="151"/>
        <end position="165"/>
    </location>
</feature>
<reference evidence="2" key="2">
    <citation type="submission" date="2021-08" db="EMBL/GenBank/DDBJ databases">
        <authorList>
            <person name="Tani A."/>
            <person name="Ola A."/>
            <person name="Ogura Y."/>
            <person name="Katsura K."/>
            <person name="Hayashi T."/>
        </authorList>
    </citation>
    <scope>NUCLEOTIDE SEQUENCE</scope>
    <source>
        <strain evidence="2">LMG 23639</strain>
    </source>
</reference>
<evidence type="ECO:0000256" key="1">
    <source>
        <dbReference type="SAM" id="MobiDB-lite"/>
    </source>
</evidence>
<accession>A0ABQ4T4C8</accession>
<feature type="region of interest" description="Disordered" evidence="1">
    <location>
        <begin position="146"/>
        <end position="168"/>
    </location>
</feature>